<keyword evidence="1" id="KW-1015">Disulfide bond</keyword>
<evidence type="ECO:0000313" key="2">
    <source>
        <dbReference type="Ensembl" id="ENSGAGP00000020104.1"/>
    </source>
</evidence>
<dbReference type="STRING" id="38772.ENSGAGP00000020104"/>
<dbReference type="Ensembl" id="ENSGAGT00000022911.1">
    <property type="protein sequence ID" value="ENSGAGP00000020104.1"/>
    <property type="gene ID" value="ENSGAGG00000014829.1"/>
</dbReference>
<accession>A0A452HY65</accession>
<reference evidence="2" key="2">
    <citation type="submission" date="2025-08" db="UniProtKB">
        <authorList>
            <consortium name="Ensembl"/>
        </authorList>
    </citation>
    <scope>IDENTIFICATION</scope>
</reference>
<reference evidence="2" key="3">
    <citation type="submission" date="2025-09" db="UniProtKB">
        <authorList>
            <consortium name="Ensembl"/>
        </authorList>
    </citation>
    <scope>IDENTIFICATION</scope>
</reference>
<proteinExistence type="predicted"/>
<sequence length="166" mass="19444">HRKLFLSALCPSQTTQGPVAGTRIHNESLPFRDTDTLNNFCSRTTQGEYPLGPDHNPIRTSQASLLMQSRYKTHGWDSIEYNYSVYNGFPGKCVNMYMCFVFFLRSEAFRKVPYHYYEPGRDECDEYFLHENAPYGGHRFITEKKVFAKWAKKHTIIFTHPNWTLS</sequence>
<reference evidence="3" key="1">
    <citation type="journal article" date="2017" name="PLoS ONE">
        <title>The Agassiz's desert tortoise genome provides a resource for the conservation of a threatened species.</title>
        <authorList>
            <person name="Tollis M."/>
            <person name="DeNardo D.F."/>
            <person name="Cornelius J.A."/>
            <person name="Dolby G.A."/>
            <person name="Edwards T."/>
            <person name="Henen B.T."/>
            <person name="Karl A.E."/>
            <person name="Murphy R.W."/>
            <person name="Kusumi K."/>
        </authorList>
    </citation>
    <scope>NUCLEOTIDE SEQUENCE [LARGE SCALE GENOMIC DNA]</scope>
</reference>
<dbReference type="GO" id="GO:0016020">
    <property type="term" value="C:membrane"/>
    <property type="evidence" value="ECO:0007669"/>
    <property type="project" value="GOC"/>
</dbReference>
<dbReference type="PANTHER" id="PTHR45906">
    <property type="entry name" value="ALPHA-N-ACETYL-NEURAMINYL-2,3-BETA-GALACTOSYL-1, 3-N-ACETYL-GALACTOSAMINIDE ALPHA-2,6-SIALYLTRANSFERASE-LIKE"/>
    <property type="match status" value="1"/>
</dbReference>
<protein>
    <submittedName>
        <fullName evidence="2">Uncharacterized protein</fullName>
    </submittedName>
</protein>
<dbReference type="Proteomes" id="UP000291020">
    <property type="component" value="Unassembled WGS sequence"/>
</dbReference>
<dbReference type="AlphaFoldDB" id="A0A452HY65"/>
<organism evidence="2 3">
    <name type="scientific">Gopherus agassizii</name>
    <name type="common">Agassiz's desert tortoise</name>
    <dbReference type="NCBI Taxonomy" id="38772"/>
    <lineage>
        <taxon>Eukaryota</taxon>
        <taxon>Metazoa</taxon>
        <taxon>Chordata</taxon>
        <taxon>Craniata</taxon>
        <taxon>Vertebrata</taxon>
        <taxon>Euteleostomi</taxon>
        <taxon>Archelosauria</taxon>
        <taxon>Testudinata</taxon>
        <taxon>Testudines</taxon>
        <taxon>Cryptodira</taxon>
        <taxon>Durocryptodira</taxon>
        <taxon>Testudinoidea</taxon>
        <taxon>Testudinidae</taxon>
        <taxon>Gopherus</taxon>
    </lineage>
</organism>
<dbReference type="GO" id="GO:0009311">
    <property type="term" value="P:oligosaccharide metabolic process"/>
    <property type="evidence" value="ECO:0007669"/>
    <property type="project" value="TreeGrafter"/>
</dbReference>
<keyword evidence="3" id="KW-1185">Reference proteome</keyword>
<name>A0A452HY65_9SAUR</name>
<dbReference type="GO" id="GO:0001665">
    <property type="term" value="F:alpha-N-acetylgalactosaminide alpha-2,6-sialyltransferase activity"/>
    <property type="evidence" value="ECO:0007669"/>
    <property type="project" value="TreeGrafter"/>
</dbReference>
<dbReference type="PANTHER" id="PTHR45906:SF2">
    <property type="entry name" value="ALPHA-N-ACETYLGALACTOSAMINIDE ALPHA-2,6-SIALYLTRANSFERASE 3"/>
    <property type="match status" value="1"/>
</dbReference>
<evidence type="ECO:0000256" key="1">
    <source>
        <dbReference type="ARBA" id="ARBA00023157"/>
    </source>
</evidence>
<evidence type="ECO:0000313" key="3">
    <source>
        <dbReference type="Proteomes" id="UP000291020"/>
    </source>
</evidence>
<dbReference type="GO" id="GO:0001574">
    <property type="term" value="P:ganglioside biosynthetic process"/>
    <property type="evidence" value="ECO:0007669"/>
    <property type="project" value="TreeGrafter"/>
</dbReference>